<name>A0A7H0HF68_9BURK</name>
<dbReference type="PIRSF" id="PIRSF028177">
    <property type="entry name" value="Polyketide_synth_Omtfrase_TcmP"/>
    <property type="match status" value="1"/>
</dbReference>
<protein>
    <submittedName>
        <fullName evidence="3">Class I SAM-dependent methyltransferase</fullName>
    </submittedName>
</protein>
<dbReference type="GO" id="GO:0008168">
    <property type="term" value="F:methyltransferase activity"/>
    <property type="evidence" value="ECO:0007669"/>
    <property type="project" value="UniProtKB-KW"/>
</dbReference>
<accession>A0A7H0HF68</accession>
<dbReference type="SUPFAM" id="SSF53335">
    <property type="entry name" value="S-adenosyl-L-methionine-dependent methyltransferases"/>
    <property type="match status" value="1"/>
</dbReference>
<dbReference type="InterPro" id="IPR029063">
    <property type="entry name" value="SAM-dependent_MTases_sf"/>
</dbReference>
<dbReference type="KEGG" id="amon:H9L24_20465"/>
<evidence type="ECO:0000313" key="4">
    <source>
        <dbReference type="Proteomes" id="UP000516057"/>
    </source>
</evidence>
<keyword evidence="4" id="KW-1185">Reference proteome</keyword>
<organism evidence="3 4">
    <name type="scientific">Paenacidovorax monticola</name>
    <dbReference type="NCBI Taxonomy" id="1926868"/>
    <lineage>
        <taxon>Bacteria</taxon>
        <taxon>Pseudomonadati</taxon>
        <taxon>Pseudomonadota</taxon>
        <taxon>Betaproteobacteria</taxon>
        <taxon>Burkholderiales</taxon>
        <taxon>Comamonadaceae</taxon>
        <taxon>Paenacidovorax</taxon>
    </lineage>
</organism>
<evidence type="ECO:0000256" key="1">
    <source>
        <dbReference type="ARBA" id="ARBA00022603"/>
    </source>
</evidence>
<dbReference type="AlphaFoldDB" id="A0A7H0HF68"/>
<dbReference type="Pfam" id="PF04072">
    <property type="entry name" value="LCM"/>
    <property type="match status" value="1"/>
</dbReference>
<dbReference type="PANTHER" id="PTHR43619">
    <property type="entry name" value="S-ADENOSYL-L-METHIONINE-DEPENDENT METHYLTRANSFERASE YKTD-RELATED"/>
    <property type="match status" value="1"/>
</dbReference>
<dbReference type="Gene3D" id="3.40.50.150">
    <property type="entry name" value="Vaccinia Virus protein VP39"/>
    <property type="match status" value="1"/>
</dbReference>
<dbReference type="InterPro" id="IPR007213">
    <property type="entry name" value="Ppm1/Ppm2/Tcmp"/>
</dbReference>
<dbReference type="Proteomes" id="UP000516057">
    <property type="component" value="Chromosome"/>
</dbReference>
<evidence type="ECO:0000256" key="2">
    <source>
        <dbReference type="ARBA" id="ARBA00022679"/>
    </source>
</evidence>
<dbReference type="PANTHER" id="PTHR43619:SF2">
    <property type="entry name" value="S-ADENOSYL-L-METHIONINE-DEPENDENT METHYLTRANSFERASES SUPERFAMILY PROTEIN"/>
    <property type="match status" value="1"/>
</dbReference>
<dbReference type="GO" id="GO:0032259">
    <property type="term" value="P:methylation"/>
    <property type="evidence" value="ECO:0007669"/>
    <property type="project" value="UniProtKB-KW"/>
</dbReference>
<evidence type="ECO:0000313" key="3">
    <source>
        <dbReference type="EMBL" id="QNP59184.1"/>
    </source>
</evidence>
<keyword evidence="1 3" id="KW-0489">Methyltransferase</keyword>
<reference evidence="3 4" key="1">
    <citation type="submission" date="2020-08" db="EMBL/GenBank/DDBJ databases">
        <title>Genome sequence of Acidovorax monticola KACC 19171T.</title>
        <authorList>
            <person name="Hyun D.-W."/>
            <person name="Bae J.-W."/>
        </authorList>
    </citation>
    <scope>NUCLEOTIDE SEQUENCE [LARGE SCALE GENOMIC DNA]</scope>
    <source>
        <strain evidence="3 4">KACC 19171</strain>
    </source>
</reference>
<dbReference type="InterPro" id="IPR016874">
    <property type="entry name" value="TcmP-like"/>
</dbReference>
<proteinExistence type="predicted"/>
<keyword evidence="2 3" id="KW-0808">Transferase</keyword>
<gene>
    <name evidence="3" type="ORF">H9L24_20465</name>
</gene>
<sequence>MHTSVLRSPVLPDRAGGGAAPLHAVPSTLLIPLAARAEGDACFPAMACGDAVAARLLRRLGTDTRAFAADRPTVLNILWRTRHIQAAGRAFFAAHPRAWGINLGCGLSHYFQWLDNGMNTWVDADLPEVMALRRALLPPGSARQRQAEIDIRSPHWWRSLQLPPEALEHPLFVVCEGVLMYLQPEQARAVLASFATHAPAGSRLIVDPLTRWAVGHARAHPSVGRTGAEFLWGISRLGELTACHPRLRLVHARSAAECYGWMGLACEAMWSPWIGAPLYGLAELGV</sequence>
<dbReference type="RefSeq" id="WP_187736169.1">
    <property type="nucleotide sequence ID" value="NZ_CP060790.1"/>
</dbReference>
<dbReference type="EMBL" id="CP060790">
    <property type="protein sequence ID" value="QNP59184.1"/>
    <property type="molecule type" value="Genomic_DNA"/>
</dbReference>